<dbReference type="Pfam" id="PF16888">
    <property type="entry name" value="YwqH-like"/>
    <property type="match status" value="1"/>
</dbReference>
<dbReference type="Proteomes" id="UP000766246">
    <property type="component" value="Unassembled WGS sequence"/>
</dbReference>
<gene>
    <name evidence="1" type="ORF">E7272_04385</name>
</gene>
<dbReference type="EMBL" id="SVER01000009">
    <property type="protein sequence ID" value="MBE5919063.1"/>
    <property type="molecule type" value="Genomic_DNA"/>
</dbReference>
<accession>A0A927UA24</accession>
<sequence>MGLIDDLYAEINGHNSAIDANNAKISRLEVVKKDIADAKDEADQLKTNWNDNFVTAFAADGTWYGTNKNTVVECSQDYVPPAYDTYIDNIDAVLDAICDKITALKAENNDHYGAIGWLNSRIQSLLNEIEKKVN</sequence>
<comment type="caution">
    <text evidence="1">The sequence shown here is derived from an EMBL/GenBank/DDBJ whole genome shotgun (WGS) entry which is preliminary data.</text>
</comment>
<reference evidence="1" key="1">
    <citation type="submission" date="2019-04" db="EMBL/GenBank/DDBJ databases">
        <title>Evolution of Biomass-Degrading Anaerobic Consortia Revealed by Metagenomics.</title>
        <authorList>
            <person name="Peng X."/>
        </authorList>
    </citation>
    <scope>NUCLEOTIDE SEQUENCE</scope>
    <source>
        <strain evidence="1">SIG311</strain>
    </source>
</reference>
<name>A0A927UA24_9FIRM</name>
<protein>
    <submittedName>
        <fullName evidence="1">DUF5082 domain-containing protein</fullName>
    </submittedName>
</protein>
<evidence type="ECO:0000313" key="1">
    <source>
        <dbReference type="EMBL" id="MBE5919063.1"/>
    </source>
</evidence>
<dbReference type="AlphaFoldDB" id="A0A927UA24"/>
<evidence type="ECO:0000313" key="2">
    <source>
        <dbReference type="Proteomes" id="UP000766246"/>
    </source>
</evidence>
<organism evidence="1 2">
    <name type="scientific">Pseudobutyrivibrio ruminis</name>
    <dbReference type="NCBI Taxonomy" id="46206"/>
    <lineage>
        <taxon>Bacteria</taxon>
        <taxon>Bacillati</taxon>
        <taxon>Bacillota</taxon>
        <taxon>Clostridia</taxon>
        <taxon>Lachnospirales</taxon>
        <taxon>Lachnospiraceae</taxon>
        <taxon>Pseudobutyrivibrio</taxon>
    </lineage>
</organism>
<proteinExistence type="predicted"/>
<dbReference type="InterPro" id="IPR031681">
    <property type="entry name" value="YwqH-like"/>
</dbReference>